<dbReference type="GO" id="GO:0003677">
    <property type="term" value="F:DNA binding"/>
    <property type="evidence" value="ECO:0007669"/>
    <property type="project" value="InterPro"/>
</dbReference>
<dbReference type="CDD" id="cd02065">
    <property type="entry name" value="B12-binding_like"/>
    <property type="match status" value="1"/>
</dbReference>
<dbReference type="RefSeq" id="WP_115432249.1">
    <property type="nucleotide sequence ID" value="NZ_CP031337.1"/>
</dbReference>
<dbReference type="EMBL" id="CP031337">
    <property type="protein sequence ID" value="AXK38367.1"/>
    <property type="molecule type" value="Genomic_DNA"/>
</dbReference>
<dbReference type="CDD" id="cd01104">
    <property type="entry name" value="HTH_MlrA-CarA"/>
    <property type="match status" value="1"/>
</dbReference>
<protein>
    <submittedName>
        <fullName evidence="3">MerR family transcriptional regulator</fullName>
    </submittedName>
</protein>
<dbReference type="GO" id="GO:0031419">
    <property type="term" value="F:cobalamin binding"/>
    <property type="evidence" value="ECO:0007669"/>
    <property type="project" value="InterPro"/>
</dbReference>
<dbReference type="SUPFAM" id="SSF52242">
    <property type="entry name" value="Cobalamin (vitamin B12)-binding domain"/>
    <property type="match status" value="1"/>
</dbReference>
<dbReference type="PROSITE" id="PS50937">
    <property type="entry name" value="HTH_MERR_2"/>
    <property type="match status" value="1"/>
</dbReference>
<dbReference type="InterPro" id="IPR036594">
    <property type="entry name" value="Meth_synthase_dom"/>
</dbReference>
<dbReference type="Gene3D" id="1.10.1240.10">
    <property type="entry name" value="Methionine synthase domain"/>
    <property type="match status" value="1"/>
</dbReference>
<name>A0A345Y365_9NEIS</name>
<evidence type="ECO:0000313" key="3">
    <source>
        <dbReference type="EMBL" id="AXK38367.1"/>
    </source>
</evidence>
<dbReference type="GO" id="GO:0046872">
    <property type="term" value="F:metal ion binding"/>
    <property type="evidence" value="ECO:0007669"/>
    <property type="project" value="InterPro"/>
</dbReference>
<dbReference type="AlphaFoldDB" id="A0A345Y365"/>
<dbReference type="Gene3D" id="3.40.50.280">
    <property type="entry name" value="Cobalamin-binding domain"/>
    <property type="match status" value="1"/>
</dbReference>
<dbReference type="SUPFAM" id="SSF46955">
    <property type="entry name" value="Putative DNA-binding domain"/>
    <property type="match status" value="1"/>
</dbReference>
<proteinExistence type="predicted"/>
<dbReference type="GO" id="GO:0006355">
    <property type="term" value="P:regulation of DNA-templated transcription"/>
    <property type="evidence" value="ECO:0007669"/>
    <property type="project" value="InterPro"/>
</dbReference>
<feature type="domain" description="B12-binding" evidence="2">
    <location>
        <begin position="178"/>
        <end position="306"/>
    </location>
</feature>
<dbReference type="InterPro" id="IPR006158">
    <property type="entry name" value="Cobalamin-bd"/>
</dbReference>
<evidence type="ECO:0000259" key="1">
    <source>
        <dbReference type="PROSITE" id="PS50937"/>
    </source>
</evidence>
<dbReference type="Pfam" id="PF02310">
    <property type="entry name" value="B12-binding"/>
    <property type="match status" value="1"/>
</dbReference>
<dbReference type="OrthoDB" id="9800334at2"/>
<feature type="domain" description="HTH merR-type" evidence="1">
    <location>
        <begin position="9"/>
        <end position="67"/>
    </location>
</feature>
<dbReference type="Gene3D" id="1.10.1660.10">
    <property type="match status" value="1"/>
</dbReference>
<dbReference type="KEGG" id="ccah:DWG20_02395"/>
<dbReference type="PROSITE" id="PS51332">
    <property type="entry name" value="B12_BINDING"/>
    <property type="match status" value="1"/>
</dbReference>
<dbReference type="InterPro" id="IPR009061">
    <property type="entry name" value="DNA-bd_dom_put_sf"/>
</dbReference>
<sequence length="306" mass="33835">MAGSEDRTGLPIAAVERETGIPKESLRMWERRYGFPSPARNAAGDRVYTRPEVDKLRLIRRLMEMGLRPGRLVRLSADELSALAIVRRPECPVPDVCVDFAERLTGHDPYALRELMQRRLFELGLRRFVSEFLSHANRLVGEAWMRGDAEAYEEHLYTEEVKRLLRETLAAIPVSGERPRVMLTTCRGEAHSIGLMMVETILRLSGAQTIGFGTELPLADIAGAAAKHRVDVVALSFSVSYQGAPLADVQRLLPMLPASVEVWAGGGACAGLGHDTPRLHLFGDLAAIDAALDDWRVRHAGRLAEP</sequence>
<gene>
    <name evidence="3" type="ORF">DWG20_02395</name>
</gene>
<dbReference type="InterPro" id="IPR000551">
    <property type="entry name" value="MerR-type_HTH_dom"/>
</dbReference>
<reference evidence="3 4" key="1">
    <citation type="submission" date="2018-07" db="EMBL/GenBank/DDBJ databases">
        <title>Crenobacter cavernae sp. nov., isolated from a karst cave.</title>
        <authorList>
            <person name="Zhu H."/>
        </authorList>
    </citation>
    <scope>NUCLEOTIDE SEQUENCE [LARGE SCALE GENOMIC DNA]</scope>
    <source>
        <strain evidence="3 4">K1W11S-77</strain>
    </source>
</reference>
<accession>A0A345Y365</accession>
<dbReference type="Pfam" id="PF13411">
    <property type="entry name" value="MerR_1"/>
    <property type="match status" value="1"/>
</dbReference>
<dbReference type="SMART" id="SM00422">
    <property type="entry name" value="HTH_MERR"/>
    <property type="match status" value="1"/>
</dbReference>
<organism evidence="3 4">
    <name type="scientific">Crenobacter cavernae</name>
    <dbReference type="NCBI Taxonomy" id="2290923"/>
    <lineage>
        <taxon>Bacteria</taxon>
        <taxon>Pseudomonadati</taxon>
        <taxon>Pseudomonadota</taxon>
        <taxon>Betaproteobacteria</taxon>
        <taxon>Neisseriales</taxon>
        <taxon>Neisseriaceae</taxon>
        <taxon>Crenobacter</taxon>
    </lineage>
</organism>
<dbReference type="Proteomes" id="UP000254537">
    <property type="component" value="Chromosome"/>
</dbReference>
<evidence type="ECO:0000313" key="4">
    <source>
        <dbReference type="Proteomes" id="UP000254537"/>
    </source>
</evidence>
<dbReference type="InterPro" id="IPR036724">
    <property type="entry name" value="Cobalamin-bd_sf"/>
</dbReference>
<evidence type="ECO:0000259" key="2">
    <source>
        <dbReference type="PROSITE" id="PS51332"/>
    </source>
</evidence>